<protein>
    <recommendedName>
        <fullName evidence="3 13">Cutinase</fullName>
        <ecNumber evidence="3 13">3.1.1.74</ecNumber>
    </recommendedName>
</protein>
<dbReference type="PANTHER" id="PTHR48250:SF3">
    <property type="entry name" value="CUTINASE 1-RELATED"/>
    <property type="match status" value="1"/>
</dbReference>
<accession>A0A9P9A4Z8</accession>
<keyword evidence="4 13" id="KW-0719">Serine esterase</keyword>
<feature type="chain" id="PRO_5040527603" description="Cutinase" evidence="13">
    <location>
        <begin position="17"/>
        <end position="232"/>
    </location>
</feature>
<feature type="active site" evidence="11">
    <location>
        <position position="191"/>
    </location>
</feature>
<evidence type="ECO:0000256" key="11">
    <source>
        <dbReference type="PIRSR" id="PIRSR611150-1"/>
    </source>
</evidence>
<comment type="subcellular location">
    <subcellularLocation>
        <location evidence="1 13">Secreted</location>
    </subcellularLocation>
</comment>
<keyword evidence="7 13" id="KW-0378">Hydrolase</keyword>
<dbReference type="InterPro" id="IPR043579">
    <property type="entry name" value="CUTINASE_2"/>
</dbReference>
<dbReference type="OrthoDB" id="3225429at2759"/>
<dbReference type="PROSITE" id="PS00931">
    <property type="entry name" value="CUTINASE_2"/>
    <property type="match status" value="1"/>
</dbReference>
<name>A0A9P9A4Z8_9PEZI</name>
<reference evidence="14" key="1">
    <citation type="journal article" date="2021" name="Nat. Commun.">
        <title>Genetic determinants of endophytism in the Arabidopsis root mycobiome.</title>
        <authorList>
            <person name="Mesny F."/>
            <person name="Miyauchi S."/>
            <person name="Thiergart T."/>
            <person name="Pickel B."/>
            <person name="Atanasova L."/>
            <person name="Karlsson M."/>
            <person name="Huettel B."/>
            <person name="Barry K.W."/>
            <person name="Haridas S."/>
            <person name="Chen C."/>
            <person name="Bauer D."/>
            <person name="Andreopoulos W."/>
            <person name="Pangilinan J."/>
            <person name="LaButti K."/>
            <person name="Riley R."/>
            <person name="Lipzen A."/>
            <person name="Clum A."/>
            <person name="Drula E."/>
            <person name="Henrissat B."/>
            <person name="Kohler A."/>
            <person name="Grigoriev I.V."/>
            <person name="Martin F.M."/>
            <person name="Hacquard S."/>
        </authorList>
    </citation>
    <scope>NUCLEOTIDE SEQUENCE</scope>
    <source>
        <strain evidence="14">MPI-SDFR-AT-0117</strain>
    </source>
</reference>
<dbReference type="PRINTS" id="PR00129">
    <property type="entry name" value="CUTINASE"/>
</dbReference>
<keyword evidence="8" id="KW-0843">Virulence</keyword>
<dbReference type="Gene3D" id="3.40.50.1820">
    <property type="entry name" value="alpha/beta hydrolase"/>
    <property type="match status" value="1"/>
</dbReference>
<evidence type="ECO:0000256" key="3">
    <source>
        <dbReference type="ARBA" id="ARBA00013095"/>
    </source>
</evidence>
<feature type="disulfide bond" evidence="12">
    <location>
        <begin position="47"/>
        <end position="125"/>
    </location>
</feature>
<comment type="similarity">
    <text evidence="2 13">Belongs to the cutinase family.</text>
</comment>
<evidence type="ECO:0000256" key="8">
    <source>
        <dbReference type="ARBA" id="ARBA00023026"/>
    </source>
</evidence>
<keyword evidence="15" id="KW-1185">Reference proteome</keyword>
<dbReference type="InterPro" id="IPR043580">
    <property type="entry name" value="CUTINASE_1"/>
</dbReference>
<dbReference type="EC" id="3.1.1.74" evidence="3 13"/>
<evidence type="ECO:0000256" key="7">
    <source>
        <dbReference type="ARBA" id="ARBA00022801"/>
    </source>
</evidence>
<feature type="signal peptide" evidence="13">
    <location>
        <begin position="1"/>
        <end position="16"/>
    </location>
</feature>
<dbReference type="Pfam" id="PF01083">
    <property type="entry name" value="Cutinase"/>
    <property type="match status" value="1"/>
</dbReference>
<evidence type="ECO:0000256" key="12">
    <source>
        <dbReference type="PIRSR" id="PIRSR611150-2"/>
    </source>
</evidence>
<evidence type="ECO:0000256" key="5">
    <source>
        <dbReference type="ARBA" id="ARBA00022525"/>
    </source>
</evidence>
<comment type="catalytic activity">
    <reaction evidence="10 13">
        <text>cutin + H2O = cutin monomers.</text>
        <dbReference type="EC" id="3.1.1.74"/>
    </reaction>
</comment>
<evidence type="ECO:0000256" key="1">
    <source>
        <dbReference type="ARBA" id="ARBA00004613"/>
    </source>
</evidence>
<keyword evidence="6 13" id="KW-0732">Signal</keyword>
<dbReference type="InterPro" id="IPR029058">
    <property type="entry name" value="AB_hydrolase_fold"/>
</dbReference>
<dbReference type="InterPro" id="IPR011150">
    <property type="entry name" value="Cutinase_monf"/>
</dbReference>
<dbReference type="EMBL" id="JAGSXJ010000027">
    <property type="protein sequence ID" value="KAH6672658.1"/>
    <property type="molecule type" value="Genomic_DNA"/>
</dbReference>
<feature type="active site" description="Proton donor/acceptor" evidence="11">
    <location>
        <position position="204"/>
    </location>
</feature>
<proteinExistence type="inferred from homology"/>
<evidence type="ECO:0000256" key="13">
    <source>
        <dbReference type="RuleBase" id="RU361263"/>
    </source>
</evidence>
<dbReference type="SUPFAM" id="SSF53474">
    <property type="entry name" value="alpha/beta-Hydrolases"/>
    <property type="match status" value="1"/>
</dbReference>
<gene>
    <name evidence="14" type="ORF">F5X68DRAFT_214808</name>
</gene>
<evidence type="ECO:0000256" key="4">
    <source>
        <dbReference type="ARBA" id="ARBA00022487"/>
    </source>
</evidence>
<dbReference type="InterPro" id="IPR000675">
    <property type="entry name" value="Cutinase/axe"/>
</dbReference>
<evidence type="ECO:0000256" key="2">
    <source>
        <dbReference type="ARBA" id="ARBA00007534"/>
    </source>
</evidence>
<dbReference type="GO" id="GO:0005576">
    <property type="term" value="C:extracellular region"/>
    <property type="evidence" value="ECO:0007669"/>
    <property type="project" value="UniProtKB-SubCell"/>
</dbReference>
<dbReference type="PANTHER" id="PTHR48250">
    <property type="entry name" value="CUTINASE 2-RELATED"/>
    <property type="match status" value="1"/>
</dbReference>
<sequence length="232" mass="23418">MHIFTALSFAVGMAVALPAGQAPDSTIAARQFSRGATRNDLEDGGTCPKVIFVYARATGEAGNLGVLGGPIGSALESEYGAGNVWVQGVGGPYNAGVAGNMQADGAPPDAINEMVRLLGKASEDCPEATIVAGGYSQGSALAAAAVRDSSSDVKPKIAGVVLFGYTKNQQNDGGIPDFPTDRVKVFCNQGDAVCNGSLMVTFAHLRYQSSARGPAAEYLVSMINGAGGAGAA</sequence>
<organism evidence="14 15">
    <name type="scientific">Plectosphaerella plurivora</name>
    <dbReference type="NCBI Taxonomy" id="936078"/>
    <lineage>
        <taxon>Eukaryota</taxon>
        <taxon>Fungi</taxon>
        <taxon>Dikarya</taxon>
        <taxon>Ascomycota</taxon>
        <taxon>Pezizomycotina</taxon>
        <taxon>Sordariomycetes</taxon>
        <taxon>Hypocreomycetidae</taxon>
        <taxon>Glomerellales</taxon>
        <taxon>Plectosphaerellaceae</taxon>
        <taxon>Plectosphaerella</taxon>
    </lineage>
</organism>
<keyword evidence="5 13" id="KW-0964">Secreted</keyword>
<dbReference type="AlphaFoldDB" id="A0A9P9A4Z8"/>
<evidence type="ECO:0000256" key="6">
    <source>
        <dbReference type="ARBA" id="ARBA00022729"/>
    </source>
</evidence>
<feature type="active site" description="Nucleophile" evidence="11">
    <location>
        <position position="136"/>
    </location>
</feature>
<dbReference type="Proteomes" id="UP000770015">
    <property type="component" value="Unassembled WGS sequence"/>
</dbReference>
<evidence type="ECO:0000256" key="10">
    <source>
        <dbReference type="ARBA" id="ARBA00034045"/>
    </source>
</evidence>
<evidence type="ECO:0000313" key="14">
    <source>
        <dbReference type="EMBL" id="KAH6672658.1"/>
    </source>
</evidence>
<feature type="disulfide bond" evidence="12">
    <location>
        <begin position="187"/>
        <end position="194"/>
    </location>
</feature>
<dbReference type="SMART" id="SM01110">
    <property type="entry name" value="Cutinase"/>
    <property type="match status" value="1"/>
</dbReference>
<comment type="caution">
    <text evidence="14">The sequence shown here is derived from an EMBL/GenBank/DDBJ whole genome shotgun (WGS) entry which is preliminary data.</text>
</comment>
<dbReference type="GO" id="GO:0050525">
    <property type="term" value="F:cutinase activity"/>
    <property type="evidence" value="ECO:0007669"/>
    <property type="project" value="UniProtKB-UniRule"/>
</dbReference>
<dbReference type="PROSITE" id="PS00155">
    <property type="entry name" value="CUTINASE_1"/>
    <property type="match status" value="1"/>
</dbReference>
<dbReference type="FunFam" id="3.40.50.1820:FF:000235">
    <property type="entry name" value="Cutinase 1"/>
    <property type="match status" value="1"/>
</dbReference>
<dbReference type="GO" id="GO:0016052">
    <property type="term" value="P:carbohydrate catabolic process"/>
    <property type="evidence" value="ECO:0007669"/>
    <property type="project" value="TreeGrafter"/>
</dbReference>
<evidence type="ECO:0000256" key="9">
    <source>
        <dbReference type="ARBA" id="ARBA00023157"/>
    </source>
</evidence>
<comment type="function">
    <text evidence="13">Catalyzes the hydrolysis of complex carboxylic polyesters found in the cell wall of plants. Degrades cutin, a macromolecule that forms the structure of the plant cuticle.</text>
</comment>
<keyword evidence="9 12" id="KW-1015">Disulfide bond</keyword>
<evidence type="ECO:0000313" key="15">
    <source>
        <dbReference type="Proteomes" id="UP000770015"/>
    </source>
</evidence>